<reference evidence="2 3" key="1">
    <citation type="submission" date="2015-01" db="EMBL/GenBank/DDBJ databases">
        <title>Genome sequence of Mycobacterium llatzerense and Mycobacterium immunogenum recovered from brain abscess.</title>
        <authorList>
            <person name="Greninger A.L."/>
            <person name="Langelier C."/>
            <person name="Cunningham G."/>
            <person name="Chiu C.Y."/>
            <person name="Miller S."/>
        </authorList>
    </citation>
    <scope>NUCLEOTIDE SEQUENCE [LARGE SCALE GENOMIC DNA]</scope>
    <source>
        <strain evidence="2 3">CLUC14</strain>
    </source>
</reference>
<evidence type="ECO:0008006" key="4">
    <source>
        <dbReference type="Google" id="ProtNLM"/>
    </source>
</evidence>
<keyword evidence="1" id="KW-0732">Signal</keyword>
<evidence type="ECO:0000256" key="1">
    <source>
        <dbReference type="SAM" id="SignalP"/>
    </source>
</evidence>
<name>A0A0D1JYZ6_9MYCO</name>
<feature type="signal peptide" evidence="1">
    <location>
        <begin position="1"/>
        <end position="21"/>
    </location>
</feature>
<comment type="caution">
    <text evidence="2">The sequence shown here is derived from an EMBL/GenBank/DDBJ whole genome shotgun (WGS) entry which is preliminary data.</text>
</comment>
<evidence type="ECO:0000313" key="2">
    <source>
        <dbReference type="EMBL" id="KIU17874.1"/>
    </source>
</evidence>
<dbReference type="PATRIC" id="fig|280871.6.peg.1302"/>
<sequence>MTAPMKIATGVLIVAATSATLSLSGCGIVRSPAPSTVTVVQPAPTTTTDPQLAKTARNTALGIQVKNSMQQKFDTDPQWQPLRLSVKSVVVASDSGNSYKALATVHAGNGREQDVAIQVTYDGDNMVWQSERGAFIWAIPEN</sequence>
<protein>
    <recommendedName>
        <fullName evidence="4">Lipoprotein</fullName>
    </recommendedName>
</protein>
<dbReference type="PROSITE" id="PS51257">
    <property type="entry name" value="PROKAR_LIPOPROTEIN"/>
    <property type="match status" value="1"/>
</dbReference>
<evidence type="ECO:0000313" key="3">
    <source>
        <dbReference type="Proteomes" id="UP000032221"/>
    </source>
</evidence>
<dbReference type="Proteomes" id="UP000032221">
    <property type="component" value="Unassembled WGS sequence"/>
</dbReference>
<organism evidence="2 3">
    <name type="scientific">Mycolicibacterium llatzerense</name>
    <dbReference type="NCBI Taxonomy" id="280871"/>
    <lineage>
        <taxon>Bacteria</taxon>
        <taxon>Bacillati</taxon>
        <taxon>Actinomycetota</taxon>
        <taxon>Actinomycetes</taxon>
        <taxon>Mycobacteriales</taxon>
        <taxon>Mycobacteriaceae</taxon>
        <taxon>Mycolicibacterium</taxon>
    </lineage>
</organism>
<dbReference type="EMBL" id="JXST01000006">
    <property type="protein sequence ID" value="KIU17874.1"/>
    <property type="molecule type" value="Genomic_DNA"/>
</dbReference>
<feature type="chain" id="PRO_5038880044" description="Lipoprotein" evidence="1">
    <location>
        <begin position="22"/>
        <end position="142"/>
    </location>
</feature>
<gene>
    <name evidence="2" type="ORF">TL10_06335</name>
</gene>
<dbReference type="OrthoDB" id="4713284at2"/>
<proteinExistence type="predicted"/>
<keyword evidence="3" id="KW-1185">Reference proteome</keyword>
<dbReference type="RefSeq" id="WP_043984937.1">
    <property type="nucleotide sequence ID" value="NZ_JXST01000006.1"/>
</dbReference>
<accession>A0A0D1JYZ6</accession>
<dbReference type="AlphaFoldDB" id="A0A0D1JYZ6"/>